<dbReference type="PANTHER" id="PTHR41164:SF1">
    <property type="entry name" value="CURLI PRODUCTION ASSEMBLY_TRANSPORT COMPONENT CSGG"/>
    <property type="match status" value="1"/>
</dbReference>
<dbReference type="Proteomes" id="UP000249364">
    <property type="component" value="Unassembled WGS sequence"/>
</dbReference>
<evidence type="ECO:0000256" key="3">
    <source>
        <dbReference type="ARBA" id="ARBA00023136"/>
    </source>
</evidence>
<keyword evidence="5" id="KW-0449">Lipoprotein</keyword>
<reference evidence="7 8" key="1">
    <citation type="submission" date="2018-06" db="EMBL/GenBank/DDBJ databases">
        <title>Genomic Encyclopedia of Archaeal and Bacterial Type Strains, Phase II (KMG-II): from individual species to whole genera.</title>
        <authorList>
            <person name="Goeker M."/>
        </authorList>
    </citation>
    <scope>NUCLEOTIDE SEQUENCE [LARGE SCALE GENOMIC DNA]</scope>
    <source>
        <strain evidence="7 8">DSM 13087</strain>
    </source>
</reference>
<organism evidence="7 8">
    <name type="scientific">Roseinatronobacter thiooxidans</name>
    <dbReference type="NCBI Taxonomy" id="121821"/>
    <lineage>
        <taxon>Bacteria</taxon>
        <taxon>Pseudomonadati</taxon>
        <taxon>Pseudomonadota</taxon>
        <taxon>Alphaproteobacteria</taxon>
        <taxon>Rhodobacterales</taxon>
        <taxon>Paracoccaceae</taxon>
        <taxon>Roseinatronobacter</taxon>
    </lineage>
</organism>
<dbReference type="InterPro" id="IPR005534">
    <property type="entry name" value="Curli_assmbl/transp-comp_CsgG"/>
</dbReference>
<keyword evidence="2 6" id="KW-0732">Signal</keyword>
<evidence type="ECO:0000256" key="5">
    <source>
        <dbReference type="ARBA" id="ARBA00023288"/>
    </source>
</evidence>
<dbReference type="Gene3D" id="3.40.50.10610">
    <property type="entry name" value="ABC-type transport auxiliary lipoprotein component"/>
    <property type="match status" value="2"/>
</dbReference>
<protein>
    <submittedName>
        <fullName evidence="7">Holdfast attachment protein HfaB</fullName>
    </submittedName>
</protein>
<accession>A0A2W7QPB7</accession>
<evidence type="ECO:0000256" key="1">
    <source>
        <dbReference type="ARBA" id="ARBA00022475"/>
    </source>
</evidence>
<evidence type="ECO:0000313" key="8">
    <source>
        <dbReference type="Proteomes" id="UP000249364"/>
    </source>
</evidence>
<name>A0A2W7QPB7_9RHOB</name>
<dbReference type="AlphaFoldDB" id="A0A2W7QPB7"/>
<dbReference type="GO" id="GO:0030288">
    <property type="term" value="C:outer membrane-bounded periplasmic space"/>
    <property type="evidence" value="ECO:0007669"/>
    <property type="project" value="InterPro"/>
</dbReference>
<evidence type="ECO:0000256" key="6">
    <source>
        <dbReference type="SAM" id="SignalP"/>
    </source>
</evidence>
<keyword evidence="1" id="KW-1003">Cell membrane</keyword>
<dbReference type="PROSITE" id="PS51257">
    <property type="entry name" value="PROKAR_LIPOPROTEIN"/>
    <property type="match status" value="1"/>
</dbReference>
<feature type="chain" id="PRO_5015991253" evidence="6">
    <location>
        <begin position="29"/>
        <end position="319"/>
    </location>
</feature>
<gene>
    <name evidence="7" type="ORF">LY56_01732</name>
</gene>
<keyword evidence="3" id="KW-0472">Membrane</keyword>
<keyword evidence="8" id="KW-1185">Reference proteome</keyword>
<dbReference type="OrthoDB" id="8832648at2"/>
<dbReference type="STRING" id="121821.GCA_001870675_01142"/>
<evidence type="ECO:0000256" key="2">
    <source>
        <dbReference type="ARBA" id="ARBA00022729"/>
    </source>
</evidence>
<comment type="caution">
    <text evidence="7">The sequence shown here is derived from an EMBL/GenBank/DDBJ whole genome shotgun (WGS) entry which is preliminary data.</text>
</comment>
<keyword evidence="4" id="KW-0564">Palmitate</keyword>
<dbReference type="PANTHER" id="PTHR41164">
    <property type="entry name" value="CURLI PRODUCTION ASSEMBLY/TRANSPORT COMPONENT CSGG"/>
    <property type="match status" value="1"/>
</dbReference>
<feature type="signal peptide" evidence="6">
    <location>
        <begin position="1"/>
        <end position="28"/>
    </location>
</feature>
<proteinExistence type="predicted"/>
<dbReference type="Pfam" id="PF03783">
    <property type="entry name" value="CsgG"/>
    <property type="match status" value="1"/>
</dbReference>
<evidence type="ECO:0000256" key="4">
    <source>
        <dbReference type="ARBA" id="ARBA00023139"/>
    </source>
</evidence>
<dbReference type="EMBL" id="QKZQ01000006">
    <property type="protein sequence ID" value="PZX45707.1"/>
    <property type="molecule type" value="Genomic_DNA"/>
</dbReference>
<sequence>MNMLSVRALKRSCMVMACAITLSGCAMTGETVTRGIGEEPILSGPPVTRNTTPVDPAFACFAEQIKRNGRRGVRMAVGEVRDLTGKYIEAEGGSVITQGGAHMVMSALGKLDNSIVLVERVASDIAERELAYMDRRQLGDGGVHEVPGEEDTVPWLPYFGGTILRSDYFIVGAITELNWNLSSSGIEGRISGFGGRSRNMTMNVAVDLRIVDTKTMEVVGTTSLQKQITGREVGADVYRFLGDYLFDLNTGQRMQEPVQLAVRTTLELAVLELAGKVTRSDPARCVAQADALVLQQINAEQPAPPRWLPRSQLAAGGGA</sequence>
<evidence type="ECO:0000313" key="7">
    <source>
        <dbReference type="EMBL" id="PZX45707.1"/>
    </source>
</evidence>